<dbReference type="EMBL" id="JACGCM010000786">
    <property type="protein sequence ID" value="KAF6166504.1"/>
    <property type="molecule type" value="Genomic_DNA"/>
</dbReference>
<accession>A0A7J7NHL2</accession>
<name>A0A7J7NHL2_9MAGN</name>
<protein>
    <submittedName>
        <fullName evidence="1">Uncharacterized protein</fullName>
    </submittedName>
</protein>
<organism evidence="1 2">
    <name type="scientific">Kingdonia uniflora</name>
    <dbReference type="NCBI Taxonomy" id="39325"/>
    <lineage>
        <taxon>Eukaryota</taxon>
        <taxon>Viridiplantae</taxon>
        <taxon>Streptophyta</taxon>
        <taxon>Embryophyta</taxon>
        <taxon>Tracheophyta</taxon>
        <taxon>Spermatophyta</taxon>
        <taxon>Magnoliopsida</taxon>
        <taxon>Ranunculales</taxon>
        <taxon>Circaeasteraceae</taxon>
        <taxon>Kingdonia</taxon>
    </lineage>
</organism>
<keyword evidence="2" id="KW-1185">Reference proteome</keyword>
<dbReference type="AlphaFoldDB" id="A0A7J7NHL2"/>
<gene>
    <name evidence="1" type="ORF">GIB67_005366</name>
</gene>
<proteinExistence type="predicted"/>
<comment type="caution">
    <text evidence="1">The sequence shown here is derived from an EMBL/GenBank/DDBJ whole genome shotgun (WGS) entry which is preliminary data.</text>
</comment>
<sequence length="96" mass="10605">MFMLEQGEVKQQTVTVLPKEYANCKSQKNFDNVIFKKVLMKAQILLILLVGWRAINVGETIQEEFIGVLSVTGEGTVTVASLNGGPENLPSVPWNL</sequence>
<dbReference type="Proteomes" id="UP000541444">
    <property type="component" value="Unassembled WGS sequence"/>
</dbReference>
<reference evidence="1 2" key="1">
    <citation type="journal article" date="2020" name="IScience">
        <title>Genome Sequencing of the Endangered Kingdonia uniflora (Circaeasteraceae, Ranunculales) Reveals Potential Mechanisms of Evolutionary Specialization.</title>
        <authorList>
            <person name="Sun Y."/>
            <person name="Deng T."/>
            <person name="Zhang A."/>
            <person name="Moore M.J."/>
            <person name="Landis J.B."/>
            <person name="Lin N."/>
            <person name="Zhang H."/>
            <person name="Zhang X."/>
            <person name="Huang J."/>
            <person name="Zhang X."/>
            <person name="Sun H."/>
            <person name="Wang H."/>
        </authorList>
    </citation>
    <scope>NUCLEOTIDE SEQUENCE [LARGE SCALE GENOMIC DNA]</scope>
    <source>
        <strain evidence="1">TB1705</strain>
        <tissue evidence="1">Leaf</tissue>
    </source>
</reference>
<evidence type="ECO:0000313" key="1">
    <source>
        <dbReference type="EMBL" id="KAF6166504.1"/>
    </source>
</evidence>
<evidence type="ECO:0000313" key="2">
    <source>
        <dbReference type="Proteomes" id="UP000541444"/>
    </source>
</evidence>